<keyword evidence="3" id="KW-1133">Transmembrane helix</keyword>
<gene>
    <name evidence="4" type="ORF">MTBBW1_2030029</name>
</gene>
<keyword evidence="5" id="KW-1185">Reference proteome</keyword>
<evidence type="ECO:0000256" key="3">
    <source>
        <dbReference type="SAM" id="Phobius"/>
    </source>
</evidence>
<evidence type="ECO:0000256" key="2">
    <source>
        <dbReference type="SAM" id="MobiDB-lite"/>
    </source>
</evidence>
<keyword evidence="1" id="KW-0175">Coiled coil</keyword>
<feature type="transmembrane region" description="Helical" evidence="3">
    <location>
        <begin position="12"/>
        <end position="37"/>
    </location>
</feature>
<feature type="coiled-coil region" evidence="1">
    <location>
        <begin position="121"/>
        <end position="169"/>
    </location>
</feature>
<dbReference type="EMBL" id="FWEV01000117">
    <property type="protein sequence ID" value="SLM29939.1"/>
    <property type="molecule type" value="Genomic_DNA"/>
</dbReference>
<dbReference type="STRING" id="1246637.MTBBW1_2030029"/>
<feature type="compositionally biased region" description="Low complexity" evidence="2">
    <location>
        <begin position="50"/>
        <end position="60"/>
    </location>
</feature>
<name>A0A1W1HBW8_9BACT</name>
<proteinExistence type="predicted"/>
<evidence type="ECO:0000313" key="4">
    <source>
        <dbReference type="EMBL" id="SLM29939.1"/>
    </source>
</evidence>
<evidence type="ECO:0000313" key="5">
    <source>
        <dbReference type="Proteomes" id="UP000191931"/>
    </source>
</evidence>
<feature type="region of interest" description="Disordered" evidence="2">
    <location>
        <begin position="47"/>
        <end position="76"/>
    </location>
</feature>
<dbReference type="Proteomes" id="UP000191931">
    <property type="component" value="Unassembled WGS sequence"/>
</dbReference>
<keyword evidence="3" id="KW-0812">Transmembrane</keyword>
<protein>
    <submittedName>
        <fullName evidence="4">Uncharacterized protein</fullName>
    </submittedName>
</protein>
<keyword evidence="3" id="KW-0472">Membrane</keyword>
<evidence type="ECO:0000256" key="1">
    <source>
        <dbReference type="SAM" id="Coils"/>
    </source>
</evidence>
<dbReference type="RefSeq" id="WP_080807110.1">
    <property type="nucleotide sequence ID" value="NZ_LT828556.1"/>
</dbReference>
<reference evidence="4 5" key="1">
    <citation type="submission" date="2017-03" db="EMBL/GenBank/DDBJ databases">
        <authorList>
            <person name="Afonso C.L."/>
            <person name="Miller P.J."/>
            <person name="Scott M.A."/>
            <person name="Spackman E."/>
            <person name="Goraichik I."/>
            <person name="Dimitrov K.M."/>
            <person name="Suarez D.L."/>
            <person name="Swayne D.E."/>
        </authorList>
    </citation>
    <scope>NUCLEOTIDE SEQUENCE [LARGE SCALE GENOMIC DNA]</scope>
    <source>
        <strain evidence="4">PRJEB14757</strain>
    </source>
</reference>
<accession>A0A1W1HBW8</accession>
<sequence>MPSRRERASVSISLFSFQDIITCLSGIMILLVLLISLDLVNIKFSDTNSRKSSFPDSPSSEDTIPSYPENHDNNSPAVATLQSMAIQIIEKMEKGIMPDSVDMARLIVEMEYAESSILAQKEVVQKDLLQLNQDAKDAEKTRQDLEKKENFLKQTIAELQSTLDNLSKDNILTLIPEKGESEKPLMVECSGEKIRRAGFGRNSLPESFPATQSGIESFLESLSMLKKSDQYLLLMIKPSASDYAMELVDEIRKKNFDVGYDVMMEDQRLSFQTLPDSQKTLP</sequence>
<organism evidence="4 5">
    <name type="scientific">Desulfamplus magnetovallimortis</name>
    <dbReference type="NCBI Taxonomy" id="1246637"/>
    <lineage>
        <taxon>Bacteria</taxon>
        <taxon>Pseudomonadati</taxon>
        <taxon>Thermodesulfobacteriota</taxon>
        <taxon>Desulfobacteria</taxon>
        <taxon>Desulfobacterales</taxon>
        <taxon>Desulfobacteraceae</taxon>
        <taxon>Desulfamplus</taxon>
    </lineage>
</organism>
<dbReference type="AlphaFoldDB" id="A0A1W1HBW8"/>